<comment type="caution">
    <text evidence="3">The sequence shown here is derived from an EMBL/GenBank/DDBJ whole genome shotgun (WGS) entry which is preliminary data.</text>
</comment>
<dbReference type="FunCoup" id="A0A1Q5PUR0">
    <property type="interactions" value="3"/>
</dbReference>
<feature type="transmembrane region" description="Helical" evidence="1">
    <location>
        <begin position="89"/>
        <end position="109"/>
    </location>
</feature>
<evidence type="ECO:0000256" key="1">
    <source>
        <dbReference type="SAM" id="Phobius"/>
    </source>
</evidence>
<dbReference type="AlphaFoldDB" id="A0A1Q5PUR0"/>
<feature type="transmembrane region" description="Helical" evidence="1">
    <location>
        <begin position="182"/>
        <end position="205"/>
    </location>
</feature>
<evidence type="ECO:0000259" key="2">
    <source>
        <dbReference type="Pfam" id="PF01569"/>
    </source>
</evidence>
<dbReference type="InterPro" id="IPR000326">
    <property type="entry name" value="PAP2/HPO"/>
</dbReference>
<dbReference type="InParanoid" id="A0A1Q5PUR0"/>
<gene>
    <name evidence="3" type="ORF">BSZ40_08495</name>
</gene>
<proteinExistence type="predicted"/>
<evidence type="ECO:0000313" key="4">
    <source>
        <dbReference type="Proteomes" id="UP000185612"/>
    </source>
</evidence>
<keyword evidence="1" id="KW-0472">Membrane</keyword>
<sequence length="308" mass="32139">MHKPSLPSRNGPDWPVLALAAAWLAGLGAGYWVFIRTRWGQAVDGSGMAHFSELTPLHEVARLAGTVSVTTLVVGMVLAAIAGLARRRWWLALGAAAAIGTAMVVTELLKEWVLPRPDFRIGWSLANSYPSGHATAVTVVTLVALVTMPRSWRRYFLPVAVGVPPLLGAGLVALEWHRASDVAAACAVATACVLVALSLAGGPVARERAAWARTTPGRGVPFGEGWPRGWSLRLGVAGLAALGAAVWCGWLTRAAWDEQSAEFLVDDISTASLGAADVAIFGLSACLILAAGLGSVASVLWAADRAKV</sequence>
<keyword evidence="1" id="KW-1133">Transmembrane helix</keyword>
<accession>A0A1Q5PUR0</accession>
<protein>
    <recommendedName>
        <fullName evidence="2">Phosphatidic acid phosphatase type 2/haloperoxidase domain-containing protein</fullName>
    </recommendedName>
</protein>
<dbReference type="STRING" id="52770.BSZ40_08495"/>
<dbReference type="Proteomes" id="UP000185612">
    <property type="component" value="Unassembled WGS sequence"/>
</dbReference>
<reference evidence="4" key="1">
    <citation type="submission" date="2016-12" db="EMBL/GenBank/DDBJ databases">
        <authorList>
            <person name="Meng X."/>
        </authorList>
    </citation>
    <scope>NUCLEOTIDE SEQUENCE [LARGE SCALE GENOMIC DNA]</scope>
    <source>
        <strain evidence="4">DSM 20732</strain>
    </source>
</reference>
<keyword evidence="4" id="KW-1185">Reference proteome</keyword>
<keyword evidence="1" id="KW-0812">Transmembrane</keyword>
<feature type="transmembrane region" description="Helical" evidence="1">
    <location>
        <begin position="234"/>
        <end position="256"/>
    </location>
</feature>
<name>A0A1Q5PUR0_9ACTO</name>
<dbReference type="EMBL" id="MQVS01000008">
    <property type="protein sequence ID" value="OKL51334.1"/>
    <property type="molecule type" value="Genomic_DNA"/>
</dbReference>
<dbReference type="OrthoDB" id="3240395at2"/>
<dbReference type="Gene3D" id="1.20.144.10">
    <property type="entry name" value="Phosphatidic acid phosphatase type 2/haloperoxidase"/>
    <property type="match status" value="1"/>
</dbReference>
<feature type="transmembrane region" description="Helical" evidence="1">
    <location>
        <begin position="129"/>
        <end position="148"/>
    </location>
</feature>
<dbReference type="RefSeq" id="WP_073825241.1">
    <property type="nucleotide sequence ID" value="NZ_MQVS01000008.1"/>
</dbReference>
<feature type="transmembrane region" description="Helical" evidence="1">
    <location>
        <begin position="155"/>
        <end position="176"/>
    </location>
</feature>
<dbReference type="SUPFAM" id="SSF48317">
    <property type="entry name" value="Acid phosphatase/Vanadium-dependent haloperoxidase"/>
    <property type="match status" value="1"/>
</dbReference>
<organism evidence="3 4">
    <name type="scientific">Buchananella hordeovulneris</name>
    <dbReference type="NCBI Taxonomy" id="52770"/>
    <lineage>
        <taxon>Bacteria</taxon>
        <taxon>Bacillati</taxon>
        <taxon>Actinomycetota</taxon>
        <taxon>Actinomycetes</taxon>
        <taxon>Actinomycetales</taxon>
        <taxon>Actinomycetaceae</taxon>
        <taxon>Buchananella</taxon>
    </lineage>
</organism>
<dbReference type="InterPro" id="IPR036938">
    <property type="entry name" value="PAP2/HPO_sf"/>
</dbReference>
<dbReference type="Pfam" id="PF01569">
    <property type="entry name" value="PAP2"/>
    <property type="match status" value="1"/>
</dbReference>
<feature type="transmembrane region" description="Helical" evidence="1">
    <location>
        <begin position="12"/>
        <end position="34"/>
    </location>
</feature>
<feature type="domain" description="Phosphatidic acid phosphatase type 2/haloperoxidase" evidence="2">
    <location>
        <begin position="94"/>
        <end position="198"/>
    </location>
</feature>
<evidence type="ECO:0000313" key="3">
    <source>
        <dbReference type="EMBL" id="OKL51334.1"/>
    </source>
</evidence>
<feature type="transmembrane region" description="Helical" evidence="1">
    <location>
        <begin position="60"/>
        <end position="82"/>
    </location>
</feature>
<feature type="transmembrane region" description="Helical" evidence="1">
    <location>
        <begin position="276"/>
        <end position="303"/>
    </location>
</feature>